<evidence type="ECO:0000313" key="2">
    <source>
        <dbReference type="Proteomes" id="UP000299102"/>
    </source>
</evidence>
<proteinExistence type="predicted"/>
<name>A0A4C2A1D3_EUMVA</name>
<protein>
    <submittedName>
        <fullName evidence="1">Uncharacterized protein</fullName>
    </submittedName>
</protein>
<accession>A0A4C2A1D3</accession>
<sequence>MKNEQHRNQPQRRNSLARLPSAAVRASFIGGLRKRGKIKCPWYRLISRAGASEAGPASGRSRRGAVYGFDSDLVVCQVRVVPHTVPLGMPGCGHRSVTKVVRCLRHTFNQRGARTNVDCRRSGLSVWVIKPKNIIIDISKASRVQLSLKG</sequence>
<dbReference type="Proteomes" id="UP000299102">
    <property type="component" value="Unassembled WGS sequence"/>
</dbReference>
<organism evidence="1 2">
    <name type="scientific">Eumeta variegata</name>
    <name type="common">Bagworm moth</name>
    <name type="synonym">Eumeta japonica</name>
    <dbReference type="NCBI Taxonomy" id="151549"/>
    <lineage>
        <taxon>Eukaryota</taxon>
        <taxon>Metazoa</taxon>
        <taxon>Ecdysozoa</taxon>
        <taxon>Arthropoda</taxon>
        <taxon>Hexapoda</taxon>
        <taxon>Insecta</taxon>
        <taxon>Pterygota</taxon>
        <taxon>Neoptera</taxon>
        <taxon>Endopterygota</taxon>
        <taxon>Lepidoptera</taxon>
        <taxon>Glossata</taxon>
        <taxon>Ditrysia</taxon>
        <taxon>Tineoidea</taxon>
        <taxon>Psychidae</taxon>
        <taxon>Oiketicinae</taxon>
        <taxon>Eumeta</taxon>
    </lineage>
</organism>
<comment type="caution">
    <text evidence="1">The sequence shown here is derived from an EMBL/GenBank/DDBJ whole genome shotgun (WGS) entry which is preliminary data.</text>
</comment>
<evidence type="ECO:0000313" key="1">
    <source>
        <dbReference type="EMBL" id="GBP93084.1"/>
    </source>
</evidence>
<dbReference type="EMBL" id="BGZK01002335">
    <property type="protein sequence ID" value="GBP93084.1"/>
    <property type="molecule type" value="Genomic_DNA"/>
</dbReference>
<dbReference type="AlphaFoldDB" id="A0A4C2A1D3"/>
<gene>
    <name evidence="1" type="ORF">EVAR_63366_1</name>
</gene>
<keyword evidence="2" id="KW-1185">Reference proteome</keyword>
<reference evidence="1 2" key="1">
    <citation type="journal article" date="2019" name="Commun. Biol.">
        <title>The bagworm genome reveals a unique fibroin gene that provides high tensile strength.</title>
        <authorList>
            <person name="Kono N."/>
            <person name="Nakamura H."/>
            <person name="Ohtoshi R."/>
            <person name="Tomita M."/>
            <person name="Numata K."/>
            <person name="Arakawa K."/>
        </authorList>
    </citation>
    <scope>NUCLEOTIDE SEQUENCE [LARGE SCALE GENOMIC DNA]</scope>
</reference>